<dbReference type="Pfam" id="PF00528">
    <property type="entry name" value="BPD_transp_1"/>
    <property type="match status" value="1"/>
</dbReference>
<dbReference type="Proteomes" id="UP000541033">
    <property type="component" value="Unassembled WGS sequence"/>
</dbReference>
<evidence type="ECO:0000256" key="6">
    <source>
        <dbReference type="ARBA" id="ARBA00023136"/>
    </source>
</evidence>
<feature type="transmembrane region" description="Helical" evidence="7">
    <location>
        <begin position="213"/>
        <end position="236"/>
    </location>
</feature>
<name>A0A7X5TU37_9MICO</name>
<feature type="domain" description="ABC transmembrane type-1" evidence="9">
    <location>
        <begin position="95"/>
        <end position="279"/>
    </location>
</feature>
<evidence type="ECO:0000256" key="7">
    <source>
        <dbReference type="RuleBase" id="RU363032"/>
    </source>
</evidence>
<dbReference type="InterPro" id="IPR035906">
    <property type="entry name" value="MetI-like_sf"/>
</dbReference>
<dbReference type="Gene3D" id="1.10.3720.10">
    <property type="entry name" value="MetI-like"/>
    <property type="match status" value="1"/>
</dbReference>
<keyword evidence="2 7" id="KW-0813">Transport</keyword>
<evidence type="ECO:0000256" key="4">
    <source>
        <dbReference type="ARBA" id="ARBA00022692"/>
    </source>
</evidence>
<gene>
    <name evidence="10" type="ORF">FHX76_001095</name>
</gene>
<comment type="caution">
    <text evidence="10">The sequence shown here is derived from an EMBL/GenBank/DDBJ whole genome shotgun (WGS) entry which is preliminary data.</text>
</comment>
<evidence type="ECO:0000256" key="2">
    <source>
        <dbReference type="ARBA" id="ARBA00022448"/>
    </source>
</evidence>
<sequence length="294" mass="31526">MSRNDAADPTAHSAIQPRVPTHGGPMTTAQQTRVRARPKRNEPLLFGAAGILTLLILLQTIPTIGIVNPKFFPPLSEILQALMVQFSRPEFWSAFGSTILGWLLGLAIATALGVILGILLASVPVLGKLMHSTIEFLRPIPSVALVPLAVLLFGTTMNATLLLVIYASLWQVLFQVMYGVKDVDPVAIDTAKSYRLSTWTTIRRVIWPSITPYVIIGVRLAAAVALVLEITGELVIGSPGIGKLIVTAQSSGATASMYSLVLIAALLGVVVNIGARTAEQKLLFWHASIRTEAH</sequence>
<feature type="transmembrane region" description="Helical" evidence="7">
    <location>
        <begin position="144"/>
        <end position="169"/>
    </location>
</feature>
<evidence type="ECO:0000256" key="3">
    <source>
        <dbReference type="ARBA" id="ARBA00022475"/>
    </source>
</evidence>
<proteinExistence type="inferred from homology"/>
<evidence type="ECO:0000313" key="11">
    <source>
        <dbReference type="Proteomes" id="UP000541033"/>
    </source>
</evidence>
<keyword evidence="11" id="KW-1185">Reference proteome</keyword>
<dbReference type="PANTHER" id="PTHR30151:SF38">
    <property type="entry name" value="ALIPHATIC SULFONATES TRANSPORT PERMEASE PROTEIN SSUC-RELATED"/>
    <property type="match status" value="1"/>
</dbReference>
<keyword evidence="6 7" id="KW-0472">Membrane</keyword>
<accession>A0A7X5TU37</accession>
<dbReference type="CDD" id="cd06261">
    <property type="entry name" value="TM_PBP2"/>
    <property type="match status" value="1"/>
</dbReference>
<dbReference type="RefSeq" id="WP_386762626.1">
    <property type="nucleotide sequence ID" value="NZ_JBHSCM010000003.1"/>
</dbReference>
<dbReference type="GO" id="GO:0005886">
    <property type="term" value="C:plasma membrane"/>
    <property type="evidence" value="ECO:0007669"/>
    <property type="project" value="UniProtKB-SubCell"/>
</dbReference>
<evidence type="ECO:0000259" key="9">
    <source>
        <dbReference type="PROSITE" id="PS50928"/>
    </source>
</evidence>
<feature type="region of interest" description="Disordered" evidence="8">
    <location>
        <begin position="1"/>
        <end position="34"/>
    </location>
</feature>
<evidence type="ECO:0000256" key="8">
    <source>
        <dbReference type="SAM" id="MobiDB-lite"/>
    </source>
</evidence>
<dbReference type="GO" id="GO:0055085">
    <property type="term" value="P:transmembrane transport"/>
    <property type="evidence" value="ECO:0007669"/>
    <property type="project" value="InterPro"/>
</dbReference>
<feature type="transmembrane region" description="Helical" evidence="7">
    <location>
        <begin position="44"/>
        <end position="67"/>
    </location>
</feature>
<evidence type="ECO:0000313" key="10">
    <source>
        <dbReference type="EMBL" id="NIH53227.1"/>
    </source>
</evidence>
<keyword evidence="4 7" id="KW-0812">Transmembrane</keyword>
<dbReference type="EMBL" id="JAAMOX010000001">
    <property type="protein sequence ID" value="NIH53227.1"/>
    <property type="molecule type" value="Genomic_DNA"/>
</dbReference>
<evidence type="ECO:0000256" key="5">
    <source>
        <dbReference type="ARBA" id="ARBA00022989"/>
    </source>
</evidence>
<comment type="similarity">
    <text evidence="7">Belongs to the binding-protein-dependent transport system permease family.</text>
</comment>
<reference evidence="10 11" key="1">
    <citation type="submission" date="2020-02" db="EMBL/GenBank/DDBJ databases">
        <title>Sequencing the genomes of 1000 actinobacteria strains.</title>
        <authorList>
            <person name="Klenk H.-P."/>
        </authorList>
    </citation>
    <scope>NUCLEOTIDE SEQUENCE [LARGE SCALE GENOMIC DNA]</scope>
    <source>
        <strain evidence="10 11">DSM 27960</strain>
    </source>
</reference>
<keyword evidence="3" id="KW-1003">Cell membrane</keyword>
<dbReference type="SUPFAM" id="SSF161098">
    <property type="entry name" value="MetI-like"/>
    <property type="match status" value="1"/>
</dbReference>
<keyword evidence="5 7" id="KW-1133">Transmembrane helix</keyword>
<protein>
    <submittedName>
        <fullName evidence="10">ABC-type nitrate/sulfonate/bicarbonate transport system permease component</fullName>
    </submittedName>
</protein>
<dbReference type="InterPro" id="IPR000515">
    <property type="entry name" value="MetI-like"/>
</dbReference>
<comment type="subcellular location">
    <subcellularLocation>
        <location evidence="1 7">Cell membrane</location>
        <topology evidence="1 7">Multi-pass membrane protein</topology>
    </subcellularLocation>
</comment>
<feature type="transmembrane region" description="Helical" evidence="7">
    <location>
        <begin position="257"/>
        <end position="275"/>
    </location>
</feature>
<dbReference type="AlphaFoldDB" id="A0A7X5TU37"/>
<organism evidence="10 11">
    <name type="scientific">Lysinibacter cavernae</name>
    <dbReference type="NCBI Taxonomy" id="1640652"/>
    <lineage>
        <taxon>Bacteria</taxon>
        <taxon>Bacillati</taxon>
        <taxon>Actinomycetota</taxon>
        <taxon>Actinomycetes</taxon>
        <taxon>Micrococcales</taxon>
        <taxon>Microbacteriaceae</taxon>
        <taxon>Lysinibacter</taxon>
    </lineage>
</organism>
<evidence type="ECO:0000256" key="1">
    <source>
        <dbReference type="ARBA" id="ARBA00004651"/>
    </source>
</evidence>
<dbReference type="PANTHER" id="PTHR30151">
    <property type="entry name" value="ALKANE SULFONATE ABC TRANSPORTER-RELATED, MEMBRANE SUBUNIT"/>
    <property type="match status" value="1"/>
</dbReference>
<feature type="transmembrane region" description="Helical" evidence="7">
    <location>
        <begin position="99"/>
        <end position="123"/>
    </location>
</feature>
<dbReference type="PROSITE" id="PS50928">
    <property type="entry name" value="ABC_TM1"/>
    <property type="match status" value="1"/>
</dbReference>